<feature type="transmembrane region" description="Helical" evidence="5">
    <location>
        <begin position="221"/>
        <end position="240"/>
    </location>
</feature>
<feature type="transmembrane region" description="Helical" evidence="5">
    <location>
        <begin position="121"/>
        <end position="144"/>
    </location>
</feature>
<dbReference type="Pfam" id="PF04932">
    <property type="entry name" value="Wzy_C"/>
    <property type="match status" value="1"/>
</dbReference>
<evidence type="ECO:0000313" key="7">
    <source>
        <dbReference type="EMBL" id="MDQ4626746.1"/>
    </source>
</evidence>
<keyword evidence="3 5" id="KW-1133">Transmembrane helix</keyword>
<feature type="transmembrane region" description="Helical" evidence="5">
    <location>
        <begin position="94"/>
        <end position="115"/>
    </location>
</feature>
<evidence type="ECO:0000313" key="8">
    <source>
        <dbReference type="Proteomes" id="UP001237592"/>
    </source>
</evidence>
<proteinExistence type="predicted"/>
<organism evidence="7 8">
    <name type="scientific">Janthinobacterium lividum</name>
    <dbReference type="NCBI Taxonomy" id="29581"/>
    <lineage>
        <taxon>Bacteria</taxon>
        <taxon>Pseudomonadati</taxon>
        <taxon>Pseudomonadota</taxon>
        <taxon>Betaproteobacteria</taxon>
        <taxon>Burkholderiales</taxon>
        <taxon>Oxalobacteraceae</taxon>
        <taxon>Janthinobacterium</taxon>
    </lineage>
</organism>
<keyword evidence="7" id="KW-0436">Ligase</keyword>
<keyword evidence="2 5" id="KW-0812">Transmembrane</keyword>
<dbReference type="GO" id="GO:0016874">
    <property type="term" value="F:ligase activity"/>
    <property type="evidence" value="ECO:0007669"/>
    <property type="project" value="UniProtKB-KW"/>
</dbReference>
<feature type="transmembrane region" description="Helical" evidence="5">
    <location>
        <begin position="186"/>
        <end position="209"/>
    </location>
</feature>
<keyword evidence="8" id="KW-1185">Reference proteome</keyword>
<comment type="subcellular location">
    <subcellularLocation>
        <location evidence="1">Membrane</location>
        <topology evidence="1">Multi-pass membrane protein</topology>
    </subcellularLocation>
</comment>
<reference evidence="7 8" key="1">
    <citation type="submission" date="2023-08" db="EMBL/GenBank/DDBJ databases">
        <title>Draft genome sequence of Janthinobacterium lividum.</title>
        <authorList>
            <person name="Chun B.H."/>
            <person name="Lee Y."/>
        </authorList>
    </citation>
    <scope>NUCLEOTIDE SEQUENCE [LARGE SCALE GENOMIC DNA]</scope>
    <source>
        <strain evidence="7 8">AMJK</strain>
    </source>
</reference>
<dbReference type="RefSeq" id="WP_307779283.1">
    <property type="nucleotide sequence ID" value="NZ_JAVFKP010000002.1"/>
</dbReference>
<gene>
    <name evidence="7" type="ORF">RB624_12700</name>
</gene>
<feature type="transmembrane region" description="Helical" evidence="5">
    <location>
        <begin position="20"/>
        <end position="38"/>
    </location>
</feature>
<evidence type="ECO:0000256" key="1">
    <source>
        <dbReference type="ARBA" id="ARBA00004141"/>
    </source>
</evidence>
<dbReference type="Proteomes" id="UP001237592">
    <property type="component" value="Unassembled WGS sequence"/>
</dbReference>
<evidence type="ECO:0000256" key="4">
    <source>
        <dbReference type="ARBA" id="ARBA00023136"/>
    </source>
</evidence>
<feature type="transmembrane region" description="Helical" evidence="5">
    <location>
        <begin position="45"/>
        <end position="64"/>
    </location>
</feature>
<protein>
    <submittedName>
        <fullName evidence="7">O-antigen ligase family protein</fullName>
    </submittedName>
</protein>
<evidence type="ECO:0000256" key="2">
    <source>
        <dbReference type="ARBA" id="ARBA00022692"/>
    </source>
</evidence>
<sequence>MNNLSENFATPHRNYTSLKILFFLGMIVVCLDIINIDLGNFKLKIAYIWFMFYLILFSLFFELSVKKNNLYVSLIFLASLLPSVIFSKNIVTSLAFYSGAIVCIVIMLSFAKMTVLAAPKLIGLLFGFYRFSVVLTLILVVGGVQERGHFLLYESSYYAVVLIPYFCMTFYRLFLYGFKISAIDIGFILVAIAITQSVSMVGWCILSFFCIYIKSGVSKRIHFIMIAFGIVIFFVLAYFFNKRANMIFSRLFLLFENPSDSLSLLIFVVGNRLQRIVVGYEAFIQNPLVGVGLGAFREYSTNNFNPLDFELNGVSASDFTVDTPAANVFIEMAAEGGIIGFFGYIFILSFIHRQKGNIKLLAPLKIAFYVTMVSLLIEASYLRNYLWALYGIIIGVSSLTSEESSKVSFDPRLQK</sequence>
<feature type="transmembrane region" description="Helical" evidence="5">
    <location>
        <begin position="360"/>
        <end position="379"/>
    </location>
</feature>
<evidence type="ECO:0000256" key="5">
    <source>
        <dbReference type="SAM" id="Phobius"/>
    </source>
</evidence>
<dbReference type="InterPro" id="IPR007016">
    <property type="entry name" value="O-antigen_ligase-rel_domated"/>
</dbReference>
<feature type="transmembrane region" description="Helical" evidence="5">
    <location>
        <begin position="70"/>
        <end position="87"/>
    </location>
</feature>
<accession>A0ABU0XT96</accession>
<comment type="caution">
    <text evidence="7">The sequence shown here is derived from an EMBL/GenBank/DDBJ whole genome shotgun (WGS) entry which is preliminary data.</text>
</comment>
<dbReference type="EMBL" id="JAVFKP010000002">
    <property type="protein sequence ID" value="MDQ4626746.1"/>
    <property type="molecule type" value="Genomic_DNA"/>
</dbReference>
<evidence type="ECO:0000256" key="3">
    <source>
        <dbReference type="ARBA" id="ARBA00022989"/>
    </source>
</evidence>
<feature type="domain" description="O-antigen ligase-related" evidence="6">
    <location>
        <begin position="188"/>
        <end position="345"/>
    </location>
</feature>
<evidence type="ECO:0000259" key="6">
    <source>
        <dbReference type="Pfam" id="PF04932"/>
    </source>
</evidence>
<name>A0ABU0XT96_9BURK</name>
<feature type="transmembrane region" description="Helical" evidence="5">
    <location>
        <begin position="328"/>
        <end position="348"/>
    </location>
</feature>
<keyword evidence="4 5" id="KW-0472">Membrane</keyword>
<feature type="transmembrane region" description="Helical" evidence="5">
    <location>
        <begin position="156"/>
        <end position="174"/>
    </location>
</feature>